<evidence type="ECO:0008006" key="4">
    <source>
        <dbReference type="Google" id="ProtNLM"/>
    </source>
</evidence>
<evidence type="ECO:0000313" key="3">
    <source>
        <dbReference type="Proteomes" id="UP000297747"/>
    </source>
</evidence>
<protein>
    <recommendedName>
        <fullName evidence="4">Parvulin-like peptidyl-prolyl isomerase</fullName>
    </recommendedName>
</protein>
<name>A0A4Y9FMI5_STRAI</name>
<reference evidence="2 3" key="1">
    <citation type="submission" date="2019-03" db="EMBL/GenBank/DDBJ databases">
        <title>Diversity of the mouse oral microbiome.</title>
        <authorList>
            <person name="Joseph S."/>
            <person name="Aduse-Opoku J."/>
            <person name="Curtis M."/>
            <person name="Wade W."/>
            <person name="Hashim A."/>
        </authorList>
    </citation>
    <scope>NUCLEOTIDE SEQUENCE [LARGE SCALE GENOMIC DNA]</scope>
    <source>
        <strain evidence="2 3">HT4</strain>
    </source>
</reference>
<organism evidence="2 3">
    <name type="scientific">Streptococcus acidominimus</name>
    <dbReference type="NCBI Taxonomy" id="1326"/>
    <lineage>
        <taxon>Bacteria</taxon>
        <taxon>Bacillati</taxon>
        <taxon>Bacillota</taxon>
        <taxon>Bacilli</taxon>
        <taxon>Lactobacillales</taxon>
        <taxon>Streptococcaceae</taxon>
        <taxon>Streptococcus</taxon>
    </lineage>
</organism>
<dbReference type="RefSeq" id="WP_135053172.1">
    <property type="nucleotide sequence ID" value="NZ_CAKOCW010000026.1"/>
</dbReference>
<gene>
    <name evidence="2" type="ORF">E4U01_07700</name>
</gene>
<accession>A0A4Y9FMI5</accession>
<dbReference type="Proteomes" id="UP000297747">
    <property type="component" value="Unassembled WGS sequence"/>
</dbReference>
<sequence length="199" mass="22511">MYNERLVKVLKLGAAVITVVLVFILGYGTASVQSKMKPKAVPSTQAVQKKGANSPKELKRKEVEDFLVAYYTRKDLGENRNRYKPFMTEGLYTATVSEEDKPLEKTYQGYVVDRAYQDATIYIDTENKMVISQVRYSQLILEEKDKREGKSYTEQGTATLRLTYSETEAGFLVNQIEPIVLSDGTELTQGSKLDTIPKQ</sequence>
<proteinExistence type="predicted"/>
<keyword evidence="1" id="KW-0472">Membrane</keyword>
<keyword evidence="1" id="KW-1133">Transmembrane helix</keyword>
<dbReference type="EMBL" id="SPQA01000028">
    <property type="protein sequence ID" value="TFU30052.1"/>
    <property type="molecule type" value="Genomic_DNA"/>
</dbReference>
<comment type="caution">
    <text evidence="2">The sequence shown here is derived from an EMBL/GenBank/DDBJ whole genome shotgun (WGS) entry which is preliminary data.</text>
</comment>
<evidence type="ECO:0000313" key="2">
    <source>
        <dbReference type="EMBL" id="TFU30052.1"/>
    </source>
</evidence>
<evidence type="ECO:0000256" key="1">
    <source>
        <dbReference type="SAM" id="Phobius"/>
    </source>
</evidence>
<keyword evidence="1" id="KW-0812">Transmembrane</keyword>
<feature type="transmembrane region" description="Helical" evidence="1">
    <location>
        <begin position="12"/>
        <end position="30"/>
    </location>
</feature>
<dbReference type="AlphaFoldDB" id="A0A4Y9FMI5"/>